<feature type="region of interest" description="Disordered" evidence="1">
    <location>
        <begin position="202"/>
        <end position="249"/>
    </location>
</feature>
<evidence type="ECO:0000313" key="3">
    <source>
        <dbReference type="Proteomes" id="UP001345013"/>
    </source>
</evidence>
<organism evidence="2 3">
    <name type="scientific">Lithohypha guttulata</name>
    <dbReference type="NCBI Taxonomy" id="1690604"/>
    <lineage>
        <taxon>Eukaryota</taxon>
        <taxon>Fungi</taxon>
        <taxon>Dikarya</taxon>
        <taxon>Ascomycota</taxon>
        <taxon>Pezizomycotina</taxon>
        <taxon>Eurotiomycetes</taxon>
        <taxon>Chaetothyriomycetidae</taxon>
        <taxon>Chaetothyriales</taxon>
        <taxon>Trichomeriaceae</taxon>
        <taxon>Lithohypha</taxon>
    </lineage>
</organism>
<protein>
    <submittedName>
        <fullName evidence="2">Uncharacterized protein</fullName>
    </submittedName>
</protein>
<dbReference type="Proteomes" id="UP001345013">
    <property type="component" value="Unassembled WGS sequence"/>
</dbReference>
<keyword evidence="3" id="KW-1185">Reference proteome</keyword>
<evidence type="ECO:0000313" key="2">
    <source>
        <dbReference type="EMBL" id="KAK5093525.1"/>
    </source>
</evidence>
<reference evidence="2 3" key="1">
    <citation type="submission" date="2023-08" db="EMBL/GenBank/DDBJ databases">
        <title>Black Yeasts Isolated from many extreme environments.</title>
        <authorList>
            <person name="Coleine C."/>
            <person name="Stajich J.E."/>
            <person name="Selbmann L."/>
        </authorList>
    </citation>
    <scope>NUCLEOTIDE SEQUENCE [LARGE SCALE GENOMIC DNA]</scope>
    <source>
        <strain evidence="2 3">CCFEE 5885</strain>
    </source>
</reference>
<comment type="caution">
    <text evidence="2">The sequence shown here is derived from an EMBL/GenBank/DDBJ whole genome shotgun (WGS) entry which is preliminary data.</text>
</comment>
<dbReference type="EMBL" id="JAVRRG010000042">
    <property type="protein sequence ID" value="KAK5093525.1"/>
    <property type="molecule type" value="Genomic_DNA"/>
</dbReference>
<sequence>MASTFGVEMVYKRRSAACSVSTQDKALPRFTNPKRRYDFVPKAKPNKLVLKVRPQYLTKMSQKGKRRDSICNWGVGAVVGGDVRIGSTRRIIQEPYRKPRKIEIYSQHVSLSEIGALRGYTGTLRDGERKIHNPSRKAPKWRAVPDKVTPDFEVSLAVEGPRYRRAGYESQGYVKDNVADFNSQEETLRGTSTRESVLTTEAPHHHLPSKVRTRSSGVSDESRSRPTAQQHAHQRRSQAKIRDKGQGVL</sequence>
<gene>
    <name evidence="2" type="ORF">LTR24_004236</name>
</gene>
<evidence type="ECO:0000256" key="1">
    <source>
        <dbReference type="SAM" id="MobiDB-lite"/>
    </source>
</evidence>
<proteinExistence type="predicted"/>
<accession>A0ABR0KEL9</accession>
<name>A0ABR0KEL9_9EURO</name>
<feature type="compositionally biased region" description="Basic and acidic residues" evidence="1">
    <location>
        <begin position="240"/>
        <end position="249"/>
    </location>
</feature>